<feature type="transmembrane region" description="Helical" evidence="9">
    <location>
        <begin position="109"/>
        <end position="128"/>
    </location>
</feature>
<feature type="transmembrane region" description="Helical" evidence="9">
    <location>
        <begin position="69"/>
        <end position="89"/>
    </location>
</feature>
<keyword evidence="6 9" id="KW-0472">Membrane</keyword>
<keyword evidence="5 9" id="KW-1133">Transmembrane helix</keyword>
<evidence type="ECO:0000256" key="5">
    <source>
        <dbReference type="ARBA" id="ARBA00022989"/>
    </source>
</evidence>
<keyword evidence="2 10" id="KW-0328">Glycosyltransferase</keyword>
<dbReference type="STRING" id="1072256.CUTER_07415"/>
<evidence type="ECO:0000256" key="2">
    <source>
        <dbReference type="ARBA" id="ARBA00022676"/>
    </source>
</evidence>
<comment type="similarity">
    <text evidence="7">Belongs to the MptA/B family.</text>
</comment>
<evidence type="ECO:0000256" key="1">
    <source>
        <dbReference type="ARBA" id="ARBA00004141"/>
    </source>
</evidence>
<dbReference type="EMBL" id="CP011546">
    <property type="protein sequence ID" value="AKK11472.1"/>
    <property type="molecule type" value="Genomic_DNA"/>
</dbReference>
<dbReference type="GO" id="GO:0005886">
    <property type="term" value="C:plasma membrane"/>
    <property type="evidence" value="ECO:0007669"/>
    <property type="project" value="UniProtKB-SubCell"/>
</dbReference>
<feature type="transmembrane region" description="Helical" evidence="9">
    <location>
        <begin position="414"/>
        <end position="432"/>
    </location>
</feature>
<protein>
    <recommendedName>
        <fullName evidence="8">Alpha-(1-&gt;6)-mannopyranosyltransferase A</fullName>
    </recommendedName>
</protein>
<evidence type="ECO:0000256" key="8">
    <source>
        <dbReference type="NCBIfam" id="TIGR03459"/>
    </source>
</evidence>
<reference evidence="10 11" key="1">
    <citation type="journal article" date="2015" name="Genome Announc.">
        <title>Virulence Factor Genes Detected in the Complete Genome Sequence of Corynebacterium uterequi DSM 45634, Isolated from the Uterus of a Maiden Mare.</title>
        <authorList>
            <person name="Ruckert C."/>
            <person name="Kriete M."/>
            <person name="Jaenicke S."/>
            <person name="Winkler A."/>
            <person name="Tauch A."/>
        </authorList>
    </citation>
    <scope>NUCLEOTIDE SEQUENCE [LARGE SCALE GENOMIC DNA]</scope>
    <source>
        <strain evidence="10 11">DSM 45634</strain>
    </source>
</reference>
<feature type="transmembrane region" description="Helical" evidence="9">
    <location>
        <begin position="378"/>
        <end position="402"/>
    </location>
</feature>
<dbReference type="NCBIfam" id="TIGR03459">
    <property type="entry name" value="crt_membr"/>
    <property type="match status" value="1"/>
</dbReference>
<feature type="transmembrane region" description="Helical" evidence="9">
    <location>
        <begin position="447"/>
        <end position="463"/>
    </location>
</feature>
<accession>A0A0G3HJZ9</accession>
<dbReference type="InterPro" id="IPR049829">
    <property type="entry name" value="MptA/B-like"/>
</dbReference>
<feature type="transmembrane region" description="Helical" evidence="9">
    <location>
        <begin position="224"/>
        <end position="241"/>
    </location>
</feature>
<dbReference type="Proteomes" id="UP000035548">
    <property type="component" value="Chromosome"/>
</dbReference>
<organism evidence="10 11">
    <name type="scientific">Corynebacterium uterequi</name>
    <dbReference type="NCBI Taxonomy" id="1072256"/>
    <lineage>
        <taxon>Bacteria</taxon>
        <taxon>Bacillati</taxon>
        <taxon>Actinomycetota</taxon>
        <taxon>Actinomycetes</taxon>
        <taxon>Mycobacteriales</taxon>
        <taxon>Corynebacteriaceae</taxon>
        <taxon>Corynebacterium</taxon>
    </lineage>
</organism>
<dbReference type="AlphaFoldDB" id="A0A0G3HJZ9"/>
<evidence type="ECO:0000256" key="7">
    <source>
        <dbReference type="ARBA" id="ARBA00043987"/>
    </source>
</evidence>
<dbReference type="KEGG" id="cut:CUTER_07415"/>
<dbReference type="PATRIC" id="fig|1072256.5.peg.1466"/>
<dbReference type="InterPro" id="IPR017822">
    <property type="entry name" value="MptA-like"/>
</dbReference>
<evidence type="ECO:0000256" key="4">
    <source>
        <dbReference type="ARBA" id="ARBA00022692"/>
    </source>
</evidence>
<dbReference type="OrthoDB" id="5242303at2"/>
<evidence type="ECO:0000256" key="3">
    <source>
        <dbReference type="ARBA" id="ARBA00022679"/>
    </source>
</evidence>
<feature type="transmembrane region" description="Helical" evidence="9">
    <location>
        <begin position="271"/>
        <end position="297"/>
    </location>
</feature>
<gene>
    <name evidence="10" type="primary">mptA</name>
    <name evidence="10" type="ORF">CUTER_07415</name>
</gene>
<dbReference type="Pfam" id="PF26314">
    <property type="entry name" value="MptA_B_family"/>
    <property type="match status" value="1"/>
</dbReference>
<sequence>MSTPTDTRPPLLSRQVLDYTLERLPNPILLGTIGTTLLALSSHGAGATRNRGGVLEWLGWEALSFGRGATLMAIAFGLGMIVVVFAWALLGRRVFANDGDHTASVRRALLAWCAPLLLAAPILSRDVYSYLMQGAMVRDGFDPYSQGAAVNPGPYLLEVSHDWRNTTTPYGPLHLWIGEIITTLVGDNVTAGVIAYKAVSVVGFAAIAWGVIRIARHLDGDPSVALWLGVANPVMIFHMVGGMHNESVMVGLVSVGLVLCLRRRFLGGVALIAVAVSLKATAAITLPFVVWMMTYHYAPQPKPFRRRAIAFLASGTAGVITTVAVVAGVTWASGSSWGWLSEITGNSKVINPLAAPTLVTEFVTPFVQLFDPHFDYNVVLYALRPVFAVLMLVGLVVVWWLMRGGDRRSVQGSVVAYLTAFALSSVVLPWYYASAISILGTARPPRWVLRLAIIASIVVALAFKGSGNHQLYQVPWMTAAALGAWALFALVVAPPASSPSPARGE</sequence>
<keyword evidence="3 10" id="KW-0808">Transferase</keyword>
<keyword evidence="4 9" id="KW-0812">Transmembrane</keyword>
<proteinExistence type="inferred from homology"/>
<feature type="transmembrane region" description="Helical" evidence="9">
    <location>
        <begin position="194"/>
        <end position="212"/>
    </location>
</feature>
<keyword evidence="11" id="KW-1185">Reference proteome</keyword>
<feature type="transmembrane region" description="Helical" evidence="9">
    <location>
        <begin position="309"/>
        <end position="332"/>
    </location>
</feature>
<dbReference type="NCBIfam" id="NF038066">
    <property type="entry name" value="MptB"/>
    <property type="match status" value="1"/>
</dbReference>
<evidence type="ECO:0000313" key="10">
    <source>
        <dbReference type="EMBL" id="AKK11472.1"/>
    </source>
</evidence>
<comment type="subcellular location">
    <subcellularLocation>
        <location evidence="1">Membrane</location>
        <topology evidence="1">Multi-pass membrane protein</topology>
    </subcellularLocation>
</comment>
<feature type="transmembrane region" description="Helical" evidence="9">
    <location>
        <begin position="475"/>
        <end position="496"/>
    </location>
</feature>
<evidence type="ECO:0000313" key="11">
    <source>
        <dbReference type="Proteomes" id="UP000035548"/>
    </source>
</evidence>
<evidence type="ECO:0000256" key="6">
    <source>
        <dbReference type="ARBA" id="ARBA00023136"/>
    </source>
</evidence>
<reference evidence="11" key="2">
    <citation type="submission" date="2015-05" db="EMBL/GenBank/DDBJ databases">
        <title>Complete genome sequence of Corynebacterium uterequi DSM 45634, isolated from the uterus of a maiden mare.</title>
        <authorList>
            <person name="Ruckert C."/>
            <person name="Albersmeier A."/>
            <person name="Winkler A."/>
            <person name="Tauch A."/>
        </authorList>
    </citation>
    <scope>NUCLEOTIDE SEQUENCE [LARGE SCALE GENOMIC DNA]</scope>
    <source>
        <strain evidence="11">DSM 45634</strain>
    </source>
</reference>
<name>A0A0G3HJZ9_9CORY</name>
<evidence type="ECO:0000256" key="9">
    <source>
        <dbReference type="SAM" id="Phobius"/>
    </source>
</evidence>
<dbReference type="RefSeq" id="WP_082121308.1">
    <property type="nucleotide sequence ID" value="NZ_CP011546.1"/>
</dbReference>
<dbReference type="GO" id="GO:0016758">
    <property type="term" value="F:hexosyltransferase activity"/>
    <property type="evidence" value="ECO:0007669"/>
    <property type="project" value="InterPro"/>
</dbReference>